<protein>
    <submittedName>
        <fullName evidence="1">Uncharacterized protein</fullName>
    </submittedName>
</protein>
<dbReference type="OrthoDB" id="5480566at2"/>
<accession>A0A126Q100</accession>
<name>A0A126Q100_ALTMA</name>
<dbReference type="Proteomes" id="UP000063991">
    <property type="component" value="Chromosome"/>
</dbReference>
<evidence type="ECO:0000313" key="1">
    <source>
        <dbReference type="EMBL" id="AMJ98891.1"/>
    </source>
</evidence>
<evidence type="ECO:0000313" key="2">
    <source>
        <dbReference type="Proteomes" id="UP000063991"/>
    </source>
</evidence>
<sequence>MNNLKIFLLIAAFLPLNGWCDRGKNWANDLDSFYNELRLNHINPFSNITEQEFQNKISNLKKDVENKSDAKIILELMTLTREIGDGHTAVHFHHDTELKKFPIEVYDDSGIWRVIGVTEEYKTILGSQLTHIEQHNIKELKDSLSKVVQFVENENSLQQRVPQYIRYSEILVELGLITDSESATFTFFNGSEKTVIELQSQSSEGDLLRYKITKPKLEKIKDAGVDGLWYGKIPNSKAIYVKFGQYPSFEG</sequence>
<organism evidence="1 2">
    <name type="scientific">Alteromonas macleodii</name>
    <name type="common">Pseudoalteromonas macleodii</name>
    <dbReference type="NCBI Taxonomy" id="28108"/>
    <lineage>
        <taxon>Bacteria</taxon>
        <taxon>Pseudomonadati</taxon>
        <taxon>Pseudomonadota</taxon>
        <taxon>Gammaproteobacteria</taxon>
        <taxon>Alteromonadales</taxon>
        <taxon>Alteromonadaceae</taxon>
        <taxon>Alteromonas/Salinimonas group</taxon>
        <taxon>Alteromonas</taxon>
    </lineage>
</organism>
<reference evidence="1 2" key="1">
    <citation type="submission" date="2015-12" db="EMBL/GenBank/DDBJ databases">
        <authorList>
            <person name="Shamseldin A."/>
            <person name="Moawad H."/>
            <person name="Abd El-Rahim W.M."/>
            <person name="Sadowsky M.J."/>
        </authorList>
    </citation>
    <scope>NUCLEOTIDE SEQUENCE [LARGE SCALE GENOMIC DNA]</scope>
    <source>
        <strain evidence="1 2">D7</strain>
    </source>
</reference>
<dbReference type="RefSeq" id="WP_061095339.1">
    <property type="nucleotide sequence ID" value="NZ_CP014323.1"/>
</dbReference>
<dbReference type="EMBL" id="CP014323">
    <property type="protein sequence ID" value="AMJ98891.1"/>
    <property type="molecule type" value="Genomic_DNA"/>
</dbReference>
<gene>
    <name evidence="1" type="ORF">AVL55_12360</name>
</gene>
<dbReference type="AlphaFoldDB" id="A0A126Q100"/>
<proteinExistence type="predicted"/>